<feature type="domain" description="HTH myb-type" evidence="4">
    <location>
        <begin position="472"/>
        <end position="526"/>
    </location>
</feature>
<gene>
    <name evidence="5" type="ORF">ODALV1_LOCUS7972</name>
</gene>
<dbReference type="Proteomes" id="UP001642540">
    <property type="component" value="Unassembled WGS sequence"/>
</dbReference>
<dbReference type="InterPro" id="IPR001005">
    <property type="entry name" value="SANT/Myb"/>
</dbReference>
<evidence type="ECO:0000259" key="3">
    <source>
        <dbReference type="PROSITE" id="PS50090"/>
    </source>
</evidence>
<dbReference type="SMART" id="SM00717">
    <property type="entry name" value="SANT"/>
    <property type="match status" value="2"/>
</dbReference>
<feature type="region of interest" description="Disordered" evidence="2">
    <location>
        <begin position="259"/>
        <end position="279"/>
    </location>
</feature>
<feature type="domain" description="Myb-like" evidence="3">
    <location>
        <begin position="423"/>
        <end position="471"/>
    </location>
</feature>
<name>A0ABP1QDA4_9HEXA</name>
<accession>A0ABP1QDA4</accession>
<feature type="compositionally biased region" description="Acidic residues" evidence="2">
    <location>
        <begin position="260"/>
        <end position="269"/>
    </location>
</feature>
<evidence type="ECO:0000256" key="1">
    <source>
        <dbReference type="ARBA" id="ARBA00004123"/>
    </source>
</evidence>
<dbReference type="InterPro" id="IPR009057">
    <property type="entry name" value="Homeodomain-like_sf"/>
</dbReference>
<dbReference type="EMBL" id="CAXLJM020000024">
    <property type="protein sequence ID" value="CAL8091584.1"/>
    <property type="molecule type" value="Genomic_DNA"/>
</dbReference>
<evidence type="ECO:0000313" key="6">
    <source>
        <dbReference type="Proteomes" id="UP001642540"/>
    </source>
</evidence>
<organism evidence="5 6">
    <name type="scientific">Orchesella dallaii</name>
    <dbReference type="NCBI Taxonomy" id="48710"/>
    <lineage>
        <taxon>Eukaryota</taxon>
        <taxon>Metazoa</taxon>
        <taxon>Ecdysozoa</taxon>
        <taxon>Arthropoda</taxon>
        <taxon>Hexapoda</taxon>
        <taxon>Collembola</taxon>
        <taxon>Entomobryomorpha</taxon>
        <taxon>Entomobryoidea</taxon>
        <taxon>Orchesellidae</taxon>
        <taxon>Orchesellinae</taxon>
        <taxon>Orchesella</taxon>
    </lineage>
</organism>
<evidence type="ECO:0000259" key="4">
    <source>
        <dbReference type="PROSITE" id="PS51294"/>
    </source>
</evidence>
<dbReference type="PANTHER" id="PTHR45614">
    <property type="entry name" value="MYB PROTEIN-RELATED"/>
    <property type="match status" value="1"/>
</dbReference>
<dbReference type="InterPro" id="IPR017930">
    <property type="entry name" value="Myb_dom"/>
</dbReference>
<sequence>MAGTSTSSFSPSCAPQKLCLFCLGPADYLPAKSSNGSDWTKTYFRQFLWKYLIGDDQVKINEFTGNLLKDNVPPMCSACHDKCRQLASYHLEFEKVQDKIMQVARDLLDGWKQRDMLVTKVEYDAAAQNVKDAGKSAHRAPANRFIKSSGGNNQMNMEVVPSYETFQMYQILRNPGHVRIPLSCLKSFSFSELKNLITKNTSVANKIVMGAGASIPKPLLVPQISPPVSKPKAGGSSSILRKKYWINDVQVEMVGADGSNVEDEDEDIEPVPMPKMKPKFSITPMAANKRAKVELQEEPEIPEEVEYYDEEDDGVDNNLMNYLKIVPQEDNYDGEEYEDDSQGMDDSGDADNEESQYYYEGENDEVYDDIGQEEEMFEEDEGSDSNSAQYPQFYRTSVFTGNVDQSQPGILNGKKRKRVFVVRKGNWTADEDEMISQIVSQTGPKNWSKVALELGTGRTGKQIRERWTHHLNPEVNKEPWSEKEDLILMQAHARWGNQWSRISKLLPGRTDNAVKNHWNGTLKRKALMMQFGQ</sequence>
<comment type="caution">
    <text evidence="5">The sequence shown here is derived from an EMBL/GenBank/DDBJ whole genome shotgun (WGS) entry which is preliminary data.</text>
</comment>
<protein>
    <submittedName>
        <fullName evidence="5">Uncharacterized protein</fullName>
    </submittedName>
</protein>
<comment type="subcellular location">
    <subcellularLocation>
        <location evidence="1">Nucleus</location>
    </subcellularLocation>
</comment>
<feature type="region of interest" description="Disordered" evidence="2">
    <location>
        <begin position="330"/>
        <end position="353"/>
    </location>
</feature>
<reference evidence="5 6" key="1">
    <citation type="submission" date="2024-08" db="EMBL/GenBank/DDBJ databases">
        <authorList>
            <person name="Cucini C."/>
            <person name="Frati F."/>
        </authorList>
    </citation>
    <scope>NUCLEOTIDE SEQUENCE [LARGE SCALE GENOMIC DNA]</scope>
</reference>
<evidence type="ECO:0000256" key="2">
    <source>
        <dbReference type="SAM" id="MobiDB-lite"/>
    </source>
</evidence>
<dbReference type="SUPFAM" id="SSF46689">
    <property type="entry name" value="Homeodomain-like"/>
    <property type="match status" value="1"/>
</dbReference>
<feature type="domain" description="Myb-like" evidence="3">
    <location>
        <begin position="472"/>
        <end position="522"/>
    </location>
</feature>
<evidence type="ECO:0000313" key="5">
    <source>
        <dbReference type="EMBL" id="CAL8091584.1"/>
    </source>
</evidence>
<dbReference type="Pfam" id="PF00249">
    <property type="entry name" value="Myb_DNA-binding"/>
    <property type="match status" value="2"/>
</dbReference>
<dbReference type="PROSITE" id="PS50090">
    <property type="entry name" value="MYB_LIKE"/>
    <property type="match status" value="2"/>
</dbReference>
<dbReference type="InterPro" id="IPR050560">
    <property type="entry name" value="MYB_TF"/>
</dbReference>
<dbReference type="PANTHER" id="PTHR45614:SF25">
    <property type="entry name" value="MYB PROTEIN"/>
    <property type="match status" value="1"/>
</dbReference>
<keyword evidence="6" id="KW-1185">Reference proteome</keyword>
<feature type="domain" description="HTH myb-type" evidence="4">
    <location>
        <begin position="422"/>
        <end position="471"/>
    </location>
</feature>
<dbReference type="PROSITE" id="PS51294">
    <property type="entry name" value="HTH_MYB"/>
    <property type="match status" value="2"/>
</dbReference>
<dbReference type="Gene3D" id="1.10.10.60">
    <property type="entry name" value="Homeodomain-like"/>
    <property type="match status" value="2"/>
</dbReference>
<proteinExistence type="predicted"/>
<dbReference type="CDD" id="cd00167">
    <property type="entry name" value="SANT"/>
    <property type="match status" value="2"/>
</dbReference>